<organism evidence="1 2">
    <name type="scientific">Glossina palpalis gambiensis</name>
    <dbReference type="NCBI Taxonomy" id="67801"/>
    <lineage>
        <taxon>Eukaryota</taxon>
        <taxon>Metazoa</taxon>
        <taxon>Ecdysozoa</taxon>
        <taxon>Arthropoda</taxon>
        <taxon>Hexapoda</taxon>
        <taxon>Insecta</taxon>
        <taxon>Pterygota</taxon>
        <taxon>Neoptera</taxon>
        <taxon>Endopterygota</taxon>
        <taxon>Diptera</taxon>
        <taxon>Brachycera</taxon>
        <taxon>Muscomorpha</taxon>
        <taxon>Hippoboscoidea</taxon>
        <taxon>Glossinidae</taxon>
        <taxon>Glossina</taxon>
    </lineage>
</organism>
<keyword evidence="2" id="KW-1185">Reference proteome</keyword>
<dbReference type="VEuPathDB" id="VectorBase:GPPI029468"/>
<proteinExistence type="predicted"/>
<sequence length="213" mass="24558">MDRLLVSKISDHESSFQLLKQQIRLSLVCRKRMCPSKMLKILQDSECGFGSIIVAAVKTIQSRFNTLPNIHCFFLLPVLFISFERDQAHRHSIANLFDCINSATMLPALHYTVYLLGLRDGGLSKLSSKIFAYLFLFRLREHNSIRHSSDEKEANTVRELFWSSLIYLIRLLTGALIQDQASYILKLMEMHPYALKTSLMPSKDYNDRNAKIV</sequence>
<dbReference type="EMBL" id="JXJN01013921">
    <property type="status" value="NOT_ANNOTATED_CDS"/>
    <property type="molecule type" value="Genomic_DNA"/>
</dbReference>
<evidence type="ECO:0000313" key="2">
    <source>
        <dbReference type="Proteomes" id="UP000092460"/>
    </source>
</evidence>
<dbReference type="EMBL" id="JXJN01013920">
    <property type="status" value="NOT_ANNOTATED_CDS"/>
    <property type="molecule type" value="Genomic_DNA"/>
</dbReference>
<protein>
    <submittedName>
        <fullName evidence="1">Uncharacterized protein</fullName>
    </submittedName>
</protein>
<name>A0A1B0BGQ9_9MUSC</name>
<evidence type="ECO:0000313" key="1">
    <source>
        <dbReference type="EnsemblMetazoa" id="GPPI029468-PA"/>
    </source>
</evidence>
<dbReference type="Proteomes" id="UP000092460">
    <property type="component" value="Unassembled WGS sequence"/>
</dbReference>
<dbReference type="AlphaFoldDB" id="A0A1B0BGQ9"/>
<reference evidence="2" key="1">
    <citation type="submission" date="2015-01" db="EMBL/GenBank/DDBJ databases">
        <authorList>
            <person name="Aksoy S."/>
            <person name="Warren W."/>
            <person name="Wilson R.K."/>
        </authorList>
    </citation>
    <scope>NUCLEOTIDE SEQUENCE [LARGE SCALE GENOMIC DNA]</scope>
    <source>
        <strain evidence="2">IAEA</strain>
    </source>
</reference>
<accession>A0A1B0BGQ9</accession>
<dbReference type="EnsemblMetazoa" id="GPPI029468-RA">
    <property type="protein sequence ID" value="GPPI029468-PA"/>
    <property type="gene ID" value="GPPI029468"/>
</dbReference>
<reference evidence="1" key="2">
    <citation type="submission" date="2020-05" db="UniProtKB">
        <authorList>
            <consortium name="EnsemblMetazoa"/>
        </authorList>
    </citation>
    <scope>IDENTIFICATION</scope>
    <source>
        <strain evidence="1">IAEA</strain>
    </source>
</reference>